<dbReference type="Gene3D" id="1.10.490.10">
    <property type="entry name" value="Globins"/>
    <property type="match status" value="1"/>
</dbReference>
<dbReference type="GO" id="GO:0046872">
    <property type="term" value="F:metal ion binding"/>
    <property type="evidence" value="ECO:0007669"/>
    <property type="project" value="UniProtKB-KW"/>
</dbReference>
<dbReference type="Proteomes" id="UP001153269">
    <property type="component" value="Unassembled WGS sequence"/>
</dbReference>
<proteinExistence type="predicted"/>
<accession>A0A9N7UCZ7</accession>
<evidence type="ECO:0000256" key="2">
    <source>
        <dbReference type="ARBA" id="ARBA00022723"/>
    </source>
</evidence>
<dbReference type="GO" id="GO:0019825">
    <property type="term" value="F:oxygen binding"/>
    <property type="evidence" value="ECO:0007669"/>
    <property type="project" value="InterPro"/>
</dbReference>
<gene>
    <name evidence="4" type="ORF">PLEPLA_LOCUS17115</name>
</gene>
<dbReference type="AlphaFoldDB" id="A0A9N7UCZ7"/>
<dbReference type="EMBL" id="CADEAL010001113">
    <property type="protein sequence ID" value="CAB1429140.1"/>
    <property type="molecule type" value="Genomic_DNA"/>
</dbReference>
<keyword evidence="1" id="KW-0349">Heme</keyword>
<dbReference type="GO" id="GO:0020037">
    <property type="term" value="F:heme binding"/>
    <property type="evidence" value="ECO:0007669"/>
    <property type="project" value="InterPro"/>
</dbReference>
<keyword evidence="3" id="KW-0408">Iron</keyword>
<keyword evidence="5" id="KW-1185">Reference proteome</keyword>
<protein>
    <submittedName>
        <fullName evidence="4">Uncharacterized protein</fullName>
    </submittedName>
</protein>
<name>A0A9N7UCZ7_PLEPL</name>
<dbReference type="SUPFAM" id="SSF46458">
    <property type="entry name" value="Globin-like"/>
    <property type="match status" value="1"/>
</dbReference>
<keyword evidence="2" id="KW-0479">Metal-binding</keyword>
<dbReference type="InterPro" id="IPR012292">
    <property type="entry name" value="Globin/Proto"/>
</dbReference>
<evidence type="ECO:0000313" key="4">
    <source>
        <dbReference type="EMBL" id="CAB1429140.1"/>
    </source>
</evidence>
<comment type="caution">
    <text evidence="4">The sequence shown here is derived from an EMBL/GenBank/DDBJ whole genome shotgun (WGS) entry which is preliminary data.</text>
</comment>
<evidence type="ECO:0000313" key="5">
    <source>
        <dbReference type="Proteomes" id="UP001153269"/>
    </source>
</evidence>
<reference evidence="4" key="1">
    <citation type="submission" date="2020-03" db="EMBL/GenBank/DDBJ databases">
        <authorList>
            <person name="Weist P."/>
        </authorList>
    </citation>
    <scope>NUCLEOTIDE SEQUENCE</scope>
</reference>
<organism evidence="4 5">
    <name type="scientific">Pleuronectes platessa</name>
    <name type="common">European plaice</name>
    <dbReference type="NCBI Taxonomy" id="8262"/>
    <lineage>
        <taxon>Eukaryota</taxon>
        <taxon>Metazoa</taxon>
        <taxon>Chordata</taxon>
        <taxon>Craniata</taxon>
        <taxon>Vertebrata</taxon>
        <taxon>Euteleostomi</taxon>
        <taxon>Actinopterygii</taxon>
        <taxon>Neopterygii</taxon>
        <taxon>Teleostei</taxon>
        <taxon>Neoteleostei</taxon>
        <taxon>Acanthomorphata</taxon>
        <taxon>Carangaria</taxon>
        <taxon>Pleuronectiformes</taxon>
        <taxon>Pleuronectoidei</taxon>
        <taxon>Pleuronectidae</taxon>
        <taxon>Pleuronectes</taxon>
    </lineage>
</organism>
<evidence type="ECO:0000256" key="3">
    <source>
        <dbReference type="ARBA" id="ARBA00023004"/>
    </source>
</evidence>
<dbReference type="InterPro" id="IPR009050">
    <property type="entry name" value="Globin-like_sf"/>
</dbReference>
<evidence type="ECO:0000256" key="1">
    <source>
        <dbReference type="ARBA" id="ARBA00022617"/>
    </source>
</evidence>
<sequence length="116" mass="13029">MSRFLFISWGLEPEEGPPVLHILEVFSGVSTFCFRLKTPIVSADRAFSDSQAPDKMTSLTAKDKETVKAFWAKMASKAQDIGADTSSWLLWLWPWLRNTDRQQEKMTESAASALSA</sequence>